<dbReference type="InterPro" id="IPR033177">
    <property type="entry name" value="PSD-B"/>
</dbReference>
<keyword evidence="8 12" id="KW-0594">Phospholipid biosynthesis</keyword>
<dbReference type="HAMAP" id="MF_00663">
    <property type="entry name" value="PS_decarb_PSD_B_type2"/>
    <property type="match status" value="1"/>
</dbReference>
<keyword evidence="5 12" id="KW-0443">Lipid metabolism</keyword>
<reference evidence="13 14" key="1">
    <citation type="submission" date="2023-04" db="EMBL/GenBank/DDBJ databases">
        <title>Clostridium tannerae sp. nov., isolated from the fecal material of an alpaca.</title>
        <authorList>
            <person name="Miller S."/>
            <person name="Hendry M."/>
            <person name="King J."/>
            <person name="Sankaranarayanan K."/>
            <person name="Lawson P.A."/>
        </authorList>
    </citation>
    <scope>NUCLEOTIDE SEQUENCE [LARGE SCALE GENOMIC DNA]</scope>
    <source>
        <strain evidence="13 14">A1-XYC3</strain>
    </source>
</reference>
<dbReference type="Proteomes" id="UP001281656">
    <property type="component" value="Unassembled WGS sequence"/>
</dbReference>
<sequence>MVKFYNRQTKSYEIEQVAGDKYLQWTYSSPIGMRLLELLVKKKIFSSIYGSYCDSKRSRKKISSFVKNFDINMSHSEKKLEQFQSFNDFFTRKLKKEVRPIDMNLNSLISPGDGRLLAYENINLDELVQIKGYTYSFNKLINNSELLSKFSEGTCLVLRLCPTDYHRFHFVDNGVCEDTTKVKGDYYSVNPIALEKIPELFCRNKREWSIFHSENFGDILLIEVGATCVGSIIQTYPPNVKIKKGDEKGYFKFGGSTTVLFIEKNRIKIDEDIIMESKKGYETRVFMGEKIGQKL</sequence>
<dbReference type="RefSeq" id="WP_318799176.1">
    <property type="nucleotide sequence ID" value="NZ_JARUJP010000034.1"/>
</dbReference>
<comment type="pathway">
    <text evidence="12">Phospholipid metabolism; phosphatidylethanolamine biosynthesis; phosphatidylethanolamine from CDP-diacylglycerol: step 2/2.</text>
</comment>
<comment type="PTM">
    <text evidence="12">Is synthesized initially as an inactive proenzyme. Formation of the active enzyme involves a self-maturation process in which the active site pyruvoyl group is generated from an internal serine residue via an autocatalytic post-translational modification. Two non-identical subunits are generated from the proenzyme in this reaction, and the pyruvate is formed at the N-terminus of the alpha chain, which is derived from the carboxyl end of the proenzyme. The autoendoproteolytic cleavage occurs by a canonical serine protease mechanism, in which the side chain hydroxyl group of the serine supplies its oxygen atom to form the C-terminus of the beta chain, while the remainder of the serine residue undergoes an oxidative deamination to produce ammonia and the pyruvoyl prosthetic group on the alpha chain. During this reaction, the Ser that is part of the protease active site of the proenzyme becomes the pyruvoyl prosthetic group, which constitutes an essential element of the active site of the mature decarboxylase.</text>
</comment>
<evidence type="ECO:0000256" key="3">
    <source>
        <dbReference type="ARBA" id="ARBA00022516"/>
    </source>
</evidence>
<evidence type="ECO:0000256" key="6">
    <source>
        <dbReference type="ARBA" id="ARBA00023136"/>
    </source>
</evidence>
<evidence type="ECO:0000313" key="13">
    <source>
        <dbReference type="EMBL" id="MDW8802973.1"/>
    </source>
</evidence>
<keyword evidence="9 12" id="KW-0456">Lyase</keyword>
<evidence type="ECO:0000256" key="2">
    <source>
        <dbReference type="ARBA" id="ARBA00022475"/>
    </source>
</evidence>
<keyword evidence="14" id="KW-1185">Reference proteome</keyword>
<comment type="catalytic activity">
    <reaction evidence="12">
        <text>a 1,2-diacyl-sn-glycero-3-phospho-L-serine + H(+) = a 1,2-diacyl-sn-glycero-3-phosphoethanolamine + CO2</text>
        <dbReference type="Rhea" id="RHEA:20828"/>
        <dbReference type="ChEBI" id="CHEBI:15378"/>
        <dbReference type="ChEBI" id="CHEBI:16526"/>
        <dbReference type="ChEBI" id="CHEBI:57262"/>
        <dbReference type="ChEBI" id="CHEBI:64612"/>
        <dbReference type="EC" id="4.1.1.65"/>
    </reaction>
</comment>
<comment type="subunit">
    <text evidence="12">Heterodimer of a large membrane-associated beta subunit and a small pyruvoyl-containing alpha subunit.</text>
</comment>
<evidence type="ECO:0000313" key="14">
    <source>
        <dbReference type="Proteomes" id="UP001281656"/>
    </source>
</evidence>
<evidence type="ECO:0000256" key="7">
    <source>
        <dbReference type="ARBA" id="ARBA00023145"/>
    </source>
</evidence>
<keyword evidence="4 12" id="KW-0210">Decarboxylase</keyword>
<feature type="site" description="Cleavage (non-hydrolytic); by autocatalysis" evidence="12">
    <location>
        <begin position="255"/>
        <end position="256"/>
    </location>
</feature>
<keyword evidence="7 12" id="KW-0865">Zymogen</keyword>
<evidence type="ECO:0000256" key="5">
    <source>
        <dbReference type="ARBA" id="ARBA00023098"/>
    </source>
</evidence>
<dbReference type="Pfam" id="PF02666">
    <property type="entry name" value="PS_Dcarbxylase"/>
    <property type="match status" value="1"/>
</dbReference>
<feature type="active site" description="Charge relay system; for autoendoproteolytic cleavage activity" evidence="12">
    <location>
        <position position="113"/>
    </location>
</feature>
<name>A0ABU4JYI5_9CLOT</name>
<keyword evidence="6 12" id="KW-0472">Membrane</keyword>
<protein>
    <recommendedName>
        <fullName evidence="12">Phosphatidylserine decarboxylase proenzyme</fullName>
        <ecNumber evidence="12">4.1.1.65</ecNumber>
    </recommendedName>
    <component>
        <recommendedName>
            <fullName evidence="12">Phosphatidylserine decarboxylase alpha chain</fullName>
        </recommendedName>
    </component>
    <component>
        <recommendedName>
            <fullName evidence="12">Phosphatidylserine decarboxylase beta chain</fullName>
        </recommendedName>
    </component>
</protein>
<keyword evidence="10 12" id="KW-1208">Phospholipid metabolism</keyword>
<dbReference type="NCBIfam" id="TIGR00163">
    <property type="entry name" value="PS_decarb"/>
    <property type="match status" value="1"/>
</dbReference>
<comment type="similarity">
    <text evidence="12">Belongs to the phosphatidylserine decarboxylase family. PSD-B subfamily. Prokaryotic type II sub-subfamily.</text>
</comment>
<evidence type="ECO:0000256" key="11">
    <source>
        <dbReference type="ARBA" id="ARBA00023317"/>
    </source>
</evidence>
<evidence type="ECO:0000256" key="10">
    <source>
        <dbReference type="ARBA" id="ARBA00023264"/>
    </source>
</evidence>
<dbReference type="InterPro" id="IPR003817">
    <property type="entry name" value="PS_Dcarbxylase"/>
</dbReference>
<feature type="active site" description="Schiff-base intermediate with substrate; via pyruvic acid; for decarboxylase activity" evidence="12">
    <location>
        <position position="256"/>
    </location>
</feature>
<feature type="chain" id="PRO_5044907559" description="Phosphatidylserine decarboxylase alpha chain" evidence="12">
    <location>
        <begin position="256"/>
        <end position="295"/>
    </location>
</feature>
<dbReference type="NCBIfam" id="NF001941">
    <property type="entry name" value="PRK00723.1"/>
    <property type="match status" value="1"/>
</dbReference>
<dbReference type="PANTHER" id="PTHR10067">
    <property type="entry name" value="PHOSPHATIDYLSERINE DECARBOXYLASE"/>
    <property type="match status" value="1"/>
</dbReference>
<keyword evidence="11 12" id="KW-0670">Pyruvate</keyword>
<dbReference type="EMBL" id="JARUJP010000034">
    <property type="protein sequence ID" value="MDW8802973.1"/>
    <property type="molecule type" value="Genomic_DNA"/>
</dbReference>
<evidence type="ECO:0000256" key="8">
    <source>
        <dbReference type="ARBA" id="ARBA00023209"/>
    </source>
</evidence>
<feature type="chain" id="PRO_5044907560" description="Phosphatidylserine decarboxylase beta chain" evidence="12">
    <location>
        <begin position="1"/>
        <end position="255"/>
    </location>
</feature>
<comment type="caution">
    <text evidence="13">The sequence shown here is derived from an EMBL/GenBank/DDBJ whole genome shotgun (WGS) entry which is preliminary data.</text>
</comment>
<dbReference type="InterPro" id="IPR033179">
    <property type="entry name" value="PSD_type2_pro"/>
</dbReference>
<feature type="active site" description="Charge relay system; for autoendoproteolytic cleavage activity" evidence="12">
    <location>
        <position position="256"/>
    </location>
</feature>
<evidence type="ECO:0000256" key="4">
    <source>
        <dbReference type="ARBA" id="ARBA00022793"/>
    </source>
</evidence>
<gene>
    <name evidence="12" type="primary">psd</name>
    <name evidence="13" type="ORF">P8V03_17665</name>
</gene>
<keyword evidence="2 12" id="KW-1003">Cell membrane</keyword>
<evidence type="ECO:0000256" key="12">
    <source>
        <dbReference type="HAMAP-Rule" id="MF_00663"/>
    </source>
</evidence>
<comment type="cofactor">
    <cofactor evidence="12">
        <name>pyruvate</name>
        <dbReference type="ChEBI" id="CHEBI:15361"/>
    </cofactor>
    <text evidence="12">Binds 1 pyruvoyl group covalently per subunit.</text>
</comment>
<evidence type="ECO:0000256" key="1">
    <source>
        <dbReference type="ARBA" id="ARBA00005189"/>
    </source>
</evidence>
<keyword evidence="3 12" id="KW-0444">Lipid biosynthesis</keyword>
<accession>A0ABU4JYI5</accession>
<organism evidence="13 14">
    <name type="scientific">Clostridium tanneri</name>
    <dbReference type="NCBI Taxonomy" id="3037988"/>
    <lineage>
        <taxon>Bacteria</taxon>
        <taxon>Bacillati</taxon>
        <taxon>Bacillota</taxon>
        <taxon>Clostridia</taxon>
        <taxon>Eubacteriales</taxon>
        <taxon>Clostridiaceae</taxon>
        <taxon>Clostridium</taxon>
    </lineage>
</organism>
<comment type="pathway">
    <text evidence="1">Lipid metabolism.</text>
</comment>
<feature type="active site" description="Charge relay system; for autoendoproteolytic cleavage activity" evidence="12">
    <location>
        <position position="169"/>
    </location>
</feature>
<dbReference type="EC" id="4.1.1.65" evidence="12"/>
<comment type="function">
    <text evidence="12">Catalyzes the formation of phosphatidylethanolamine (PtdEtn) from phosphatidylserine (PtdSer).</text>
</comment>
<dbReference type="PANTHER" id="PTHR10067:SF17">
    <property type="entry name" value="PHOSPHATIDYLSERINE DECARBOXYLASE PROENZYME 2"/>
    <property type="match status" value="1"/>
</dbReference>
<proteinExistence type="inferred from homology"/>
<feature type="modified residue" description="Pyruvic acid (Ser); by autocatalysis" evidence="12">
    <location>
        <position position="256"/>
    </location>
</feature>
<evidence type="ECO:0000256" key="9">
    <source>
        <dbReference type="ARBA" id="ARBA00023239"/>
    </source>
</evidence>
<dbReference type="GO" id="GO:0004609">
    <property type="term" value="F:phosphatidylserine decarboxylase activity"/>
    <property type="evidence" value="ECO:0007669"/>
    <property type="project" value="UniProtKB-EC"/>
</dbReference>
<comment type="subcellular location">
    <subcellularLocation>
        <location evidence="12">Cell membrane</location>
        <topology evidence="12">Peripheral membrane protein</topology>
    </subcellularLocation>
</comment>